<dbReference type="InterPro" id="IPR015947">
    <property type="entry name" value="PUA-like_sf"/>
</dbReference>
<dbReference type="NCBIfam" id="TIGR01027">
    <property type="entry name" value="proB"/>
    <property type="match status" value="1"/>
</dbReference>
<evidence type="ECO:0000313" key="10">
    <source>
        <dbReference type="EMBL" id="CAB4901925.1"/>
    </source>
</evidence>
<reference evidence="9" key="1">
    <citation type="submission" date="2020-05" db="EMBL/GenBank/DDBJ databases">
        <authorList>
            <person name="Chiriac C."/>
            <person name="Salcher M."/>
            <person name="Ghai R."/>
            <person name="Kavagutti S V."/>
        </authorList>
    </citation>
    <scope>NUCLEOTIDE SEQUENCE</scope>
</reference>
<dbReference type="GO" id="GO:0008652">
    <property type="term" value="P:amino acid biosynthetic process"/>
    <property type="evidence" value="ECO:0007669"/>
    <property type="project" value="UniProtKB-KW"/>
</dbReference>
<dbReference type="PROSITE" id="PS00902">
    <property type="entry name" value="GLUTAMATE_5_KINASE"/>
    <property type="match status" value="1"/>
</dbReference>
<dbReference type="InterPro" id="IPR019797">
    <property type="entry name" value="Glutamate_5-kinase_CS"/>
</dbReference>
<dbReference type="Pfam" id="PF00696">
    <property type="entry name" value="AA_kinase"/>
    <property type="match status" value="1"/>
</dbReference>
<dbReference type="InterPro" id="IPR001057">
    <property type="entry name" value="Glu/AcGlu_kinase"/>
</dbReference>
<keyword evidence="4" id="KW-0808">Transferase</keyword>
<dbReference type="InterPro" id="IPR036974">
    <property type="entry name" value="PUA_sf"/>
</dbReference>
<keyword evidence="3" id="KW-0641">Proline biosynthesis</keyword>
<keyword evidence="5" id="KW-0547">Nucleotide-binding</keyword>
<dbReference type="CDD" id="cd04242">
    <property type="entry name" value="AAK_G5K_ProB"/>
    <property type="match status" value="1"/>
</dbReference>
<evidence type="ECO:0000256" key="5">
    <source>
        <dbReference type="ARBA" id="ARBA00022741"/>
    </source>
</evidence>
<feature type="domain" description="PUA" evidence="8">
    <location>
        <begin position="278"/>
        <end position="361"/>
    </location>
</feature>
<evidence type="ECO:0000313" key="9">
    <source>
        <dbReference type="EMBL" id="CAB4835390.1"/>
    </source>
</evidence>
<dbReference type="InterPro" id="IPR041739">
    <property type="entry name" value="G5K_ProB"/>
</dbReference>
<accession>A0A6J7ARZ4</accession>
<dbReference type="SMART" id="SM00359">
    <property type="entry name" value="PUA"/>
    <property type="match status" value="1"/>
</dbReference>
<dbReference type="InterPro" id="IPR005715">
    <property type="entry name" value="Glu_5kinase/COase_Synthase"/>
</dbReference>
<dbReference type="GO" id="GO:0004349">
    <property type="term" value="F:glutamate 5-kinase activity"/>
    <property type="evidence" value="ECO:0007669"/>
    <property type="project" value="InterPro"/>
</dbReference>
<organism evidence="9">
    <name type="scientific">freshwater metagenome</name>
    <dbReference type="NCBI Taxonomy" id="449393"/>
    <lineage>
        <taxon>unclassified sequences</taxon>
        <taxon>metagenomes</taxon>
        <taxon>ecological metagenomes</taxon>
    </lineage>
</organism>
<gene>
    <name evidence="9" type="ORF">UFOPK3139_02439</name>
    <name evidence="10" type="ORF">UFOPK3543_00912</name>
</gene>
<dbReference type="CDD" id="cd21157">
    <property type="entry name" value="PUA_G5K"/>
    <property type="match status" value="1"/>
</dbReference>
<dbReference type="PROSITE" id="PS50890">
    <property type="entry name" value="PUA"/>
    <property type="match status" value="1"/>
</dbReference>
<proteinExistence type="inferred from homology"/>
<evidence type="ECO:0000256" key="1">
    <source>
        <dbReference type="ARBA" id="ARBA00022490"/>
    </source>
</evidence>
<dbReference type="PIRSF" id="PIRSF000729">
    <property type="entry name" value="GK"/>
    <property type="match status" value="1"/>
</dbReference>
<dbReference type="InterPro" id="IPR036393">
    <property type="entry name" value="AceGlu_kinase-like_sf"/>
</dbReference>
<dbReference type="Gene3D" id="3.40.1160.10">
    <property type="entry name" value="Acetylglutamate kinase-like"/>
    <property type="match status" value="1"/>
</dbReference>
<dbReference type="GO" id="GO:0005829">
    <property type="term" value="C:cytosol"/>
    <property type="evidence" value="ECO:0007669"/>
    <property type="project" value="TreeGrafter"/>
</dbReference>
<dbReference type="Gene3D" id="2.30.130.10">
    <property type="entry name" value="PUA domain"/>
    <property type="match status" value="1"/>
</dbReference>
<evidence type="ECO:0000256" key="7">
    <source>
        <dbReference type="ARBA" id="ARBA00022840"/>
    </source>
</evidence>
<name>A0A6J7ARZ4_9ZZZZ</name>
<protein>
    <submittedName>
        <fullName evidence="9">Unannotated protein</fullName>
    </submittedName>
</protein>
<keyword evidence="2" id="KW-0028">Amino-acid biosynthesis</keyword>
<dbReference type="AlphaFoldDB" id="A0A6J7ARZ4"/>
<dbReference type="Pfam" id="PF01472">
    <property type="entry name" value="PUA"/>
    <property type="match status" value="1"/>
</dbReference>
<dbReference type="GO" id="GO:0005524">
    <property type="term" value="F:ATP binding"/>
    <property type="evidence" value="ECO:0007669"/>
    <property type="project" value="UniProtKB-KW"/>
</dbReference>
<evidence type="ECO:0000256" key="4">
    <source>
        <dbReference type="ARBA" id="ARBA00022679"/>
    </source>
</evidence>
<dbReference type="FunFam" id="3.40.1160.10:FF:000018">
    <property type="entry name" value="Glutamate 5-kinase"/>
    <property type="match status" value="1"/>
</dbReference>
<dbReference type="InterPro" id="IPR002478">
    <property type="entry name" value="PUA"/>
</dbReference>
<dbReference type="PRINTS" id="PR00474">
    <property type="entry name" value="GLU5KINASE"/>
</dbReference>
<dbReference type="SUPFAM" id="SSF53633">
    <property type="entry name" value="Carbamate kinase-like"/>
    <property type="match status" value="1"/>
</dbReference>
<dbReference type="InterPro" id="IPR001048">
    <property type="entry name" value="Asp/Glu/Uridylate_kinase"/>
</dbReference>
<dbReference type="EMBL" id="CAFABA010000124">
    <property type="protein sequence ID" value="CAB4835390.1"/>
    <property type="molecule type" value="Genomic_DNA"/>
</dbReference>
<dbReference type="PANTHER" id="PTHR43654:SF1">
    <property type="entry name" value="ISOPENTENYL PHOSPHATE KINASE"/>
    <property type="match status" value="1"/>
</dbReference>
<evidence type="ECO:0000259" key="8">
    <source>
        <dbReference type="SMART" id="SM00359"/>
    </source>
</evidence>
<keyword evidence="1" id="KW-0963">Cytoplasm</keyword>
<dbReference type="InterPro" id="IPR011529">
    <property type="entry name" value="Glu_5kinase"/>
</dbReference>
<evidence type="ECO:0000256" key="2">
    <source>
        <dbReference type="ARBA" id="ARBA00022605"/>
    </source>
</evidence>
<dbReference type="HAMAP" id="MF_00456">
    <property type="entry name" value="ProB"/>
    <property type="match status" value="1"/>
</dbReference>
<dbReference type="EMBL" id="CAFBMH010000023">
    <property type="protein sequence ID" value="CAB4901925.1"/>
    <property type="molecule type" value="Genomic_DNA"/>
</dbReference>
<dbReference type="SUPFAM" id="SSF88697">
    <property type="entry name" value="PUA domain-like"/>
    <property type="match status" value="1"/>
</dbReference>
<keyword evidence="7" id="KW-0067">ATP-binding</keyword>
<evidence type="ECO:0000256" key="6">
    <source>
        <dbReference type="ARBA" id="ARBA00022777"/>
    </source>
</evidence>
<evidence type="ECO:0000256" key="3">
    <source>
        <dbReference type="ARBA" id="ARBA00022650"/>
    </source>
</evidence>
<dbReference type="PANTHER" id="PTHR43654">
    <property type="entry name" value="GLUTAMATE 5-KINASE"/>
    <property type="match status" value="1"/>
</dbReference>
<dbReference type="GO" id="GO:0003723">
    <property type="term" value="F:RNA binding"/>
    <property type="evidence" value="ECO:0007669"/>
    <property type="project" value="InterPro"/>
</dbReference>
<sequence length="368" mass="38089">MGSTVVAKIGSSSITDHAGAISTDAVAKLCREVAALRDAGHRCVIVSSGAIAAGLPLLGLGGDRRPRDIATLQAVSAVGQGRLIGHYMDELARHGLVGGQVLLTPLDFIMRSQYVHARSTMQRLLELGVVPVVNENDTVADDEIRFGDNDRIAALVAHLVDAEHLVLLTDTPGVFTADPRTDEHASLIEEIVEIDAALEAVAGGAGTLRGSGGMASKLAAAKIATWSGVRVVVAKADRPNVLVDAISGRAGVGTVFVPKPHRLTARKLWIAFAVAAVGQVTVDDGARKALLERGVSLLGAGVVAVDGKFEAGDAIEIRDVDGAVFAKGLARHDAATSASMIGKRTALLPEGLAPEVVHRDDLVMLPPG</sequence>
<keyword evidence="6" id="KW-0418">Kinase</keyword>